<gene>
    <name evidence="2" type="ORF">ACFLLB_13580</name>
</gene>
<keyword evidence="3" id="KW-1185">Reference proteome</keyword>
<feature type="domain" description="BRCT" evidence="1">
    <location>
        <begin position="213"/>
        <end position="305"/>
    </location>
</feature>
<reference evidence="2 3" key="1">
    <citation type="submission" date="2024-09" db="EMBL/GenBank/DDBJ databases">
        <title>Whole genome analysis of Stenotrophomonas geniculata MK-1, and its biological control impact on peanut foliage fungus diseases.</title>
        <authorList>
            <person name="Ahsan T."/>
        </authorList>
    </citation>
    <scope>NUCLEOTIDE SEQUENCE [LARGE SCALE GENOMIC DNA]</scope>
    <source>
        <strain evidence="2 3">MK-1</strain>
    </source>
</reference>
<dbReference type="InterPro" id="IPR001357">
    <property type="entry name" value="BRCT_dom"/>
</dbReference>
<dbReference type="CDD" id="cd17748">
    <property type="entry name" value="BRCT_DNA_ligase_like"/>
    <property type="match status" value="1"/>
</dbReference>
<dbReference type="Proteomes" id="UP001596115">
    <property type="component" value="Unassembled WGS sequence"/>
</dbReference>
<dbReference type="RefSeq" id="WP_227199920.1">
    <property type="nucleotide sequence ID" value="NZ_CP133579.1"/>
</dbReference>
<evidence type="ECO:0000313" key="3">
    <source>
        <dbReference type="Proteomes" id="UP001596115"/>
    </source>
</evidence>
<evidence type="ECO:0000313" key="2">
    <source>
        <dbReference type="EMBL" id="MFC6070606.1"/>
    </source>
</evidence>
<comment type="caution">
    <text evidence="2">The sequence shown here is derived from an EMBL/GenBank/DDBJ whole genome shotgun (WGS) entry which is preliminary data.</text>
</comment>
<dbReference type="Pfam" id="PF00533">
    <property type="entry name" value="BRCT"/>
    <property type="match status" value="1"/>
</dbReference>
<accession>A0ABW1N2I8</accession>
<protein>
    <submittedName>
        <fullName evidence="2">BRCT domain-containing protein</fullName>
    </submittedName>
</protein>
<dbReference type="SUPFAM" id="SSF52113">
    <property type="entry name" value="BRCT domain"/>
    <property type="match status" value="1"/>
</dbReference>
<sequence>MQEIQAKELRMHPDHVSYVHFTSPAQLTRALNSLAGIIEGISIDREINADERRFLAHWIQDHLHQRQQHPFTELMPVLERSLGEGRMDEDAAEDLRWLIDRMCSSDRVNATTADLQRLHAVLGGIIADGQISEAELRGLSDWMDEHSHLQGCWPYDEIGHLVAKVLADGVVDAQEQDLLRQFFSEFVVLGDDRTLTDPSLQIAGSLVGLCAVAPEIHFEERGFCFTGASSRGSRADIQALVTARGGRVHSAPSKKVDYLVIGAEGNPCWSYACYGRKVERAVELRKEGLRIMIVHERDFHDALVD</sequence>
<dbReference type="PROSITE" id="PS50172">
    <property type="entry name" value="BRCT"/>
    <property type="match status" value="1"/>
</dbReference>
<name>A0ABW1N2I8_9GAMM</name>
<organism evidence="2 3">
    <name type="scientific">Stenotrophomonas geniculata</name>
    <dbReference type="NCBI Taxonomy" id="86188"/>
    <lineage>
        <taxon>Bacteria</taxon>
        <taxon>Pseudomonadati</taxon>
        <taxon>Pseudomonadota</taxon>
        <taxon>Gammaproteobacteria</taxon>
        <taxon>Lysobacterales</taxon>
        <taxon>Lysobacteraceae</taxon>
        <taxon>Stenotrophomonas</taxon>
    </lineage>
</organism>
<evidence type="ECO:0000259" key="1">
    <source>
        <dbReference type="PROSITE" id="PS50172"/>
    </source>
</evidence>
<dbReference type="Gene3D" id="3.40.50.10190">
    <property type="entry name" value="BRCT domain"/>
    <property type="match status" value="1"/>
</dbReference>
<dbReference type="InterPro" id="IPR036420">
    <property type="entry name" value="BRCT_dom_sf"/>
</dbReference>
<dbReference type="EMBL" id="JBHRFL010000023">
    <property type="protein sequence ID" value="MFC6070606.1"/>
    <property type="molecule type" value="Genomic_DNA"/>
</dbReference>
<proteinExistence type="predicted"/>